<dbReference type="InterPro" id="IPR029068">
    <property type="entry name" value="Glyas_Bleomycin-R_OHBP_Dase"/>
</dbReference>
<dbReference type="SUPFAM" id="SSF54593">
    <property type="entry name" value="Glyoxalase/Bleomycin resistance protein/Dihydroxybiphenyl dioxygenase"/>
    <property type="match status" value="1"/>
</dbReference>
<reference evidence="2 3" key="1">
    <citation type="submission" date="2023-12" db="EMBL/GenBank/DDBJ databases">
        <title>Genome sequencing and assembly of bacterial species from a model synthetic community.</title>
        <authorList>
            <person name="Hogle S.L."/>
        </authorList>
    </citation>
    <scope>NUCLEOTIDE SEQUENCE [LARGE SCALE GENOMIC DNA]</scope>
    <source>
        <strain evidence="2 3">HAMBI_3031</strain>
    </source>
</reference>
<dbReference type="Gene3D" id="3.10.180.10">
    <property type="entry name" value="2,3-Dihydroxybiphenyl 1,2-Dioxygenase, domain 1"/>
    <property type="match status" value="1"/>
</dbReference>
<organism evidence="2 3">
    <name type="scientific">Niabella yanshanensis</name>
    <dbReference type="NCBI Taxonomy" id="577386"/>
    <lineage>
        <taxon>Bacteria</taxon>
        <taxon>Pseudomonadati</taxon>
        <taxon>Bacteroidota</taxon>
        <taxon>Chitinophagia</taxon>
        <taxon>Chitinophagales</taxon>
        <taxon>Chitinophagaceae</taxon>
        <taxon>Niabella</taxon>
    </lineage>
</organism>
<dbReference type="InterPro" id="IPR004360">
    <property type="entry name" value="Glyas_Fos-R_dOase_dom"/>
</dbReference>
<evidence type="ECO:0000259" key="1">
    <source>
        <dbReference type="Pfam" id="PF00903"/>
    </source>
</evidence>
<evidence type="ECO:0000313" key="3">
    <source>
        <dbReference type="Proteomes" id="UP001325680"/>
    </source>
</evidence>
<dbReference type="EMBL" id="CP139960">
    <property type="protein sequence ID" value="WQD39152.1"/>
    <property type="molecule type" value="Genomic_DNA"/>
</dbReference>
<protein>
    <submittedName>
        <fullName evidence="2">VOC family protein</fullName>
    </submittedName>
</protein>
<gene>
    <name evidence="2" type="ORF">U0035_03190</name>
</gene>
<keyword evidence="3" id="KW-1185">Reference proteome</keyword>
<dbReference type="Proteomes" id="UP001325680">
    <property type="component" value="Chromosome"/>
</dbReference>
<sequence length="133" mass="14705">MQLEITNWITIPVDNRQRAGHFYAQVLQLSAAQTHSGDVNVVYFPDTVNGGYCGSMIERNTAAEELKPALIYIYAFGDVDEVASRITASGGHILSIKNDVYPEDSVFIIFEDTEANKIAFVGLRAARAQKHRA</sequence>
<dbReference type="RefSeq" id="WP_114792899.1">
    <property type="nucleotide sequence ID" value="NZ_CP139960.1"/>
</dbReference>
<accession>A0ABZ0WBX3</accession>
<feature type="domain" description="Glyoxalase/fosfomycin resistance/dioxygenase" evidence="1">
    <location>
        <begin position="7"/>
        <end position="120"/>
    </location>
</feature>
<evidence type="ECO:0000313" key="2">
    <source>
        <dbReference type="EMBL" id="WQD39152.1"/>
    </source>
</evidence>
<name>A0ABZ0WBX3_9BACT</name>
<proteinExistence type="predicted"/>
<dbReference type="Pfam" id="PF00903">
    <property type="entry name" value="Glyoxalase"/>
    <property type="match status" value="1"/>
</dbReference>